<accession>A0ABU1BWL9</accession>
<sequence length="86" mass="9940">METVIDALKAMGKASYREVAARLKVEPVEALKMLREQKEQGLCDFSNGGWFVDVTLYRERNPYNGMTTGWRELTEQEYEFVKDNAS</sequence>
<dbReference type="EMBL" id="JAHCRT010000002">
    <property type="protein sequence ID" value="MDQ9292769.1"/>
    <property type="molecule type" value="Genomic_DNA"/>
</dbReference>
<organism evidence="1 2">
    <name type="scientific">Escherichia marmotae</name>
    <dbReference type="NCBI Taxonomy" id="1499973"/>
    <lineage>
        <taxon>Bacteria</taxon>
        <taxon>Pseudomonadati</taxon>
        <taxon>Pseudomonadota</taxon>
        <taxon>Gammaproteobacteria</taxon>
        <taxon>Enterobacterales</taxon>
        <taxon>Enterobacteriaceae</taxon>
        <taxon>Escherichia</taxon>
    </lineage>
</organism>
<keyword evidence="2" id="KW-1185">Reference proteome</keyword>
<name>A0ABU1BWL9_9ESCH</name>
<comment type="caution">
    <text evidence="1">The sequence shown here is derived from an EMBL/GenBank/DDBJ whole genome shotgun (WGS) entry which is preliminary data.</text>
</comment>
<reference evidence="1 2" key="1">
    <citation type="submission" date="2021-05" db="EMBL/GenBank/DDBJ databases">
        <title>Genome sequence of E. marmotae isolates.</title>
        <authorList>
            <person name="Binsker U."/>
            <person name="Hammerl J.A."/>
        </authorList>
    </citation>
    <scope>NUCLEOTIDE SEQUENCE [LARGE SCALE GENOMIC DNA]</scope>
    <source>
        <strain evidence="1 2">21-MO00586</strain>
    </source>
</reference>
<proteinExistence type="predicted"/>
<evidence type="ECO:0000313" key="1">
    <source>
        <dbReference type="EMBL" id="MDQ9292769.1"/>
    </source>
</evidence>
<protein>
    <submittedName>
        <fullName evidence="1">Uncharacterized protein</fullName>
    </submittedName>
</protein>
<evidence type="ECO:0000313" key="2">
    <source>
        <dbReference type="Proteomes" id="UP001235723"/>
    </source>
</evidence>
<dbReference type="RefSeq" id="WP_275219059.1">
    <property type="nucleotide sequence ID" value="NZ_JAHCRQ010000002.1"/>
</dbReference>
<dbReference type="Proteomes" id="UP001235723">
    <property type="component" value="Unassembled WGS sequence"/>
</dbReference>
<gene>
    <name evidence="1" type="ORF">KJE03_04600</name>
</gene>